<gene>
    <name evidence="2" type="ORF">S01H1_59756</name>
</gene>
<dbReference type="InterPro" id="IPR032093">
    <property type="entry name" value="PhoD_N"/>
</dbReference>
<proteinExistence type="predicted"/>
<dbReference type="Gene3D" id="2.60.40.380">
    <property type="entry name" value="Purple acid phosphatase-like, N-terminal"/>
    <property type="match status" value="1"/>
</dbReference>
<accession>X0VWE9</accession>
<reference evidence="2" key="1">
    <citation type="journal article" date="2014" name="Front. Microbiol.">
        <title>High frequency of phylogenetically diverse reductive dehalogenase-homologous genes in deep subseafloor sedimentary metagenomes.</title>
        <authorList>
            <person name="Kawai M."/>
            <person name="Futagami T."/>
            <person name="Toyoda A."/>
            <person name="Takaki Y."/>
            <person name="Nishi S."/>
            <person name="Hori S."/>
            <person name="Arai W."/>
            <person name="Tsubouchi T."/>
            <person name="Morono Y."/>
            <person name="Uchiyama I."/>
            <person name="Ito T."/>
            <person name="Fujiyama A."/>
            <person name="Inagaki F."/>
            <person name="Takami H."/>
        </authorList>
    </citation>
    <scope>NUCLEOTIDE SEQUENCE</scope>
    <source>
        <strain evidence="2">Expedition CK06-06</strain>
    </source>
</reference>
<protein>
    <recommendedName>
        <fullName evidence="1">Phospholipase D N-terminal domain-containing protein</fullName>
    </recommendedName>
</protein>
<dbReference type="PANTHER" id="PTHR43606">
    <property type="entry name" value="PHOSPHATASE, PUTATIVE (AFU_ORTHOLOGUE AFUA_6G08710)-RELATED"/>
    <property type="match status" value="1"/>
</dbReference>
<feature type="non-terminal residue" evidence="2">
    <location>
        <position position="217"/>
    </location>
</feature>
<dbReference type="Pfam" id="PF16655">
    <property type="entry name" value="PhoD_N"/>
    <property type="match status" value="1"/>
</dbReference>
<comment type="caution">
    <text evidence="2">The sequence shown here is derived from an EMBL/GenBank/DDBJ whole genome shotgun (WGS) entry which is preliminary data.</text>
</comment>
<evidence type="ECO:0000259" key="1">
    <source>
        <dbReference type="Pfam" id="PF16655"/>
    </source>
</evidence>
<name>X0VWE9_9ZZZZ</name>
<feature type="domain" description="Phospholipase D N-terminal" evidence="1">
    <location>
        <begin position="67"/>
        <end position="157"/>
    </location>
</feature>
<sequence length="217" mass="23681">MRTCEQTLGLNRTLERRRPFSVLLFALLAALCLACQRDQPLPELPDDPLEYTPVVVPETNMHWQGGMAGEVTQDTVILQARLTVDGKVHLFDVEGRPGIGAFALSADEAFSSAFRTRWMVASGDGDYVLKAKVTGLEPGTRYYYRLLSRGVAESEPAAGPTGTFVTLGAQGTAREVSFAVVTGMNAFAFRFRSSAEKKELGYPALETIVSQNPDFLV</sequence>
<dbReference type="EMBL" id="BARS01039101">
    <property type="protein sequence ID" value="GAG15442.1"/>
    <property type="molecule type" value="Genomic_DNA"/>
</dbReference>
<evidence type="ECO:0000313" key="2">
    <source>
        <dbReference type="EMBL" id="GAG15442.1"/>
    </source>
</evidence>
<dbReference type="PANTHER" id="PTHR43606:SF1">
    <property type="entry name" value="PHOD-LIKE PHOSPHATASE METALLOPHOSPHATASE DOMAIN-CONTAINING PROTEIN"/>
    <property type="match status" value="1"/>
</dbReference>
<dbReference type="AlphaFoldDB" id="X0VWE9"/>
<dbReference type="InterPro" id="IPR052900">
    <property type="entry name" value="Phospholipid_Metab_Enz"/>
</dbReference>
<organism evidence="2">
    <name type="scientific">marine sediment metagenome</name>
    <dbReference type="NCBI Taxonomy" id="412755"/>
    <lineage>
        <taxon>unclassified sequences</taxon>
        <taxon>metagenomes</taxon>
        <taxon>ecological metagenomes</taxon>
    </lineage>
</organism>